<evidence type="ECO:0000313" key="2">
    <source>
        <dbReference type="EMBL" id="MBA8888250.1"/>
    </source>
</evidence>
<protein>
    <submittedName>
        <fullName evidence="2">Putative delta-60 repeat protein</fullName>
    </submittedName>
</protein>
<gene>
    <name evidence="2" type="ORF">FHW12_002474</name>
</gene>
<accession>A0A839F5A1</accession>
<dbReference type="NCBIfam" id="TIGR02608">
    <property type="entry name" value="delta_60_rpt"/>
    <property type="match status" value="5"/>
</dbReference>
<name>A0A839F5A1_9GAMM</name>
<comment type="caution">
    <text evidence="2">The sequence shown here is derived from an EMBL/GenBank/DDBJ whole genome shotgun (WGS) entry which is preliminary data.</text>
</comment>
<dbReference type="EMBL" id="JACGXL010000003">
    <property type="protein sequence ID" value="MBA8888250.1"/>
    <property type="molecule type" value="Genomic_DNA"/>
</dbReference>
<evidence type="ECO:0000256" key="1">
    <source>
        <dbReference type="SAM" id="SignalP"/>
    </source>
</evidence>
<sequence length="483" mass="51013">MFRPIIAATLLLGAATCTARDGDLDLRFGSDGKRTIAFDLSTSRLDTAIATFVDSAGRYTVVGYADYGYVGFVRLLPDGEIDATFGGGYVTRPLPANATPTVAATDFAGRIVVGGYAMNPLDHDPFVCRYAADGTPDTQVGPTGCRIVPVDYAVDGDDRVNAITIGESGYIYLAGSAQRTDPGDYDFFVMRLRETDAAPDTGFGGGDGIQTVPFDLDGNHAGGDDDGATTLLLAGTWLYVGGYAYTNVFSNHDFAIAKMNSGSGALDATFCPNATTCTGSEAYQGKRTLTFTQTATRFDEQVRGLKFDRNGYLMMAGTAADNTGADLILARLQTDGAFPAQAFGNEGNHVRGTLLEDLTVGGLAVDFDTNRILVSGSTASAPDSADPDRLLWVGRFLADGTADLSFATVGVNPSWIKAVAFEHHDDAQPTDNTGGALLIDRGRIVLTGSRLWQRDAGSGLNDYDFAVARFEGDAIFIDGLDGY</sequence>
<keyword evidence="3" id="KW-1185">Reference proteome</keyword>
<dbReference type="AlphaFoldDB" id="A0A839F5A1"/>
<reference evidence="2 3" key="1">
    <citation type="submission" date="2020-07" db="EMBL/GenBank/DDBJ databases">
        <title>Genomic Encyclopedia of Type Strains, Phase IV (KMG-V): Genome sequencing to study the core and pangenomes of soil and plant-associated prokaryotes.</title>
        <authorList>
            <person name="Whitman W."/>
        </authorList>
    </citation>
    <scope>NUCLEOTIDE SEQUENCE [LARGE SCALE GENOMIC DNA]</scope>
    <source>
        <strain evidence="2 3">RH2WT43</strain>
    </source>
</reference>
<dbReference type="Pfam" id="PF17164">
    <property type="entry name" value="DUF5122"/>
    <property type="match status" value="3"/>
</dbReference>
<dbReference type="Gene3D" id="2.80.10.50">
    <property type="match status" value="1"/>
</dbReference>
<keyword evidence="1" id="KW-0732">Signal</keyword>
<organism evidence="2 3">
    <name type="scientific">Dokdonella fugitiva</name>
    <dbReference type="NCBI Taxonomy" id="328517"/>
    <lineage>
        <taxon>Bacteria</taxon>
        <taxon>Pseudomonadati</taxon>
        <taxon>Pseudomonadota</taxon>
        <taxon>Gammaproteobacteria</taxon>
        <taxon>Lysobacterales</taxon>
        <taxon>Rhodanobacteraceae</taxon>
        <taxon>Dokdonella</taxon>
    </lineage>
</organism>
<evidence type="ECO:0000313" key="3">
    <source>
        <dbReference type="Proteomes" id="UP000550401"/>
    </source>
</evidence>
<feature type="signal peptide" evidence="1">
    <location>
        <begin position="1"/>
        <end position="19"/>
    </location>
</feature>
<dbReference type="RefSeq" id="WP_182531300.1">
    <property type="nucleotide sequence ID" value="NZ_JACGXL010000003.1"/>
</dbReference>
<dbReference type="Proteomes" id="UP000550401">
    <property type="component" value="Unassembled WGS sequence"/>
</dbReference>
<feature type="chain" id="PRO_5032561390" evidence="1">
    <location>
        <begin position="20"/>
        <end position="483"/>
    </location>
</feature>
<dbReference type="InterPro" id="IPR013431">
    <property type="entry name" value="Delta_60_rpt"/>
</dbReference>
<proteinExistence type="predicted"/>